<accession>A0A6C8N4U5</accession>
<sequence length="73" mass="8187">MNEQEAKAIVLEWLTDFRAYYIYPVQLLGILANGMCVPSKVAAAYHILEPRAEFELLAEFAAWGLKEGAANEQ</sequence>
<dbReference type="AlphaFoldDB" id="A0A6C8N4U5"/>
<organism evidence="1">
    <name type="scientific">Listeria monocytogenes</name>
    <dbReference type="NCBI Taxonomy" id="1639"/>
    <lineage>
        <taxon>Bacteria</taxon>
        <taxon>Bacillati</taxon>
        <taxon>Bacillota</taxon>
        <taxon>Bacilli</taxon>
        <taxon>Bacillales</taxon>
        <taxon>Listeriaceae</taxon>
        <taxon>Listeria</taxon>
    </lineage>
</organism>
<proteinExistence type="predicted"/>
<dbReference type="RefSeq" id="WP_096811804.1">
    <property type="nucleotide sequence ID" value="NZ_CP184647.1"/>
</dbReference>
<protein>
    <submittedName>
        <fullName evidence="1">Uncharacterized protein</fullName>
    </submittedName>
</protein>
<gene>
    <name evidence="1" type="ORF">DCK33_05140</name>
</gene>
<evidence type="ECO:0000313" key="1">
    <source>
        <dbReference type="EMBL" id="KAA9538637.1"/>
    </source>
</evidence>
<comment type="caution">
    <text evidence="1">The sequence shown here is derived from an EMBL/GenBank/DDBJ whole genome shotgun (WGS) entry which is preliminary data.</text>
</comment>
<reference evidence="1" key="1">
    <citation type="submission" date="2018-04" db="EMBL/GenBank/DDBJ databases">
        <title>Genome Analysis of a Prevalent Clone of Listeria monocytogenes Sequence Type 87 in China.</title>
        <authorList>
            <person name="Wang Y."/>
        </authorList>
    </citation>
    <scope>NUCLEOTIDE SEQUENCE</scope>
    <source>
        <strain evidence="1">ICDC_LM0449</strain>
    </source>
</reference>
<dbReference type="EMBL" id="QDCA01000001">
    <property type="protein sequence ID" value="KAA9538637.1"/>
    <property type="molecule type" value="Genomic_DNA"/>
</dbReference>
<name>A0A6C8N4U5_LISMN</name>